<feature type="non-terminal residue" evidence="1">
    <location>
        <position position="1"/>
    </location>
</feature>
<dbReference type="AlphaFoldDB" id="A0AAV7STS8"/>
<protein>
    <submittedName>
        <fullName evidence="1">Uncharacterized protein</fullName>
    </submittedName>
</protein>
<evidence type="ECO:0000313" key="2">
    <source>
        <dbReference type="Proteomes" id="UP001066276"/>
    </source>
</evidence>
<evidence type="ECO:0000313" key="1">
    <source>
        <dbReference type="EMBL" id="KAJ1167502.1"/>
    </source>
</evidence>
<comment type="caution">
    <text evidence="1">The sequence shown here is derived from an EMBL/GenBank/DDBJ whole genome shotgun (WGS) entry which is preliminary data.</text>
</comment>
<feature type="non-terminal residue" evidence="1">
    <location>
        <position position="63"/>
    </location>
</feature>
<sequence length="63" mass="7354">AEHRSLFNTHHLHSQMPEVGPVHILSCQTQHVWHLTADNPDITRRDKAEQTLTESCLWSWRNG</sequence>
<keyword evidence="2" id="KW-1185">Reference proteome</keyword>
<accession>A0AAV7STS8</accession>
<dbReference type="EMBL" id="JANPWB010000008">
    <property type="protein sequence ID" value="KAJ1167502.1"/>
    <property type="molecule type" value="Genomic_DNA"/>
</dbReference>
<name>A0AAV7STS8_PLEWA</name>
<gene>
    <name evidence="1" type="ORF">NDU88_007893</name>
</gene>
<dbReference type="Proteomes" id="UP001066276">
    <property type="component" value="Chromosome 4_2"/>
</dbReference>
<proteinExistence type="predicted"/>
<organism evidence="1 2">
    <name type="scientific">Pleurodeles waltl</name>
    <name type="common">Iberian ribbed newt</name>
    <dbReference type="NCBI Taxonomy" id="8319"/>
    <lineage>
        <taxon>Eukaryota</taxon>
        <taxon>Metazoa</taxon>
        <taxon>Chordata</taxon>
        <taxon>Craniata</taxon>
        <taxon>Vertebrata</taxon>
        <taxon>Euteleostomi</taxon>
        <taxon>Amphibia</taxon>
        <taxon>Batrachia</taxon>
        <taxon>Caudata</taxon>
        <taxon>Salamandroidea</taxon>
        <taxon>Salamandridae</taxon>
        <taxon>Pleurodelinae</taxon>
        <taxon>Pleurodeles</taxon>
    </lineage>
</organism>
<reference evidence="1" key="1">
    <citation type="journal article" date="2022" name="bioRxiv">
        <title>Sequencing and chromosome-scale assembly of the giantPleurodeles waltlgenome.</title>
        <authorList>
            <person name="Brown T."/>
            <person name="Elewa A."/>
            <person name="Iarovenko S."/>
            <person name="Subramanian E."/>
            <person name="Araus A.J."/>
            <person name="Petzold A."/>
            <person name="Susuki M."/>
            <person name="Suzuki K.-i.T."/>
            <person name="Hayashi T."/>
            <person name="Toyoda A."/>
            <person name="Oliveira C."/>
            <person name="Osipova E."/>
            <person name="Leigh N.D."/>
            <person name="Simon A."/>
            <person name="Yun M.H."/>
        </authorList>
    </citation>
    <scope>NUCLEOTIDE SEQUENCE</scope>
    <source>
        <strain evidence="1">20211129_DDA</strain>
        <tissue evidence="1">Liver</tissue>
    </source>
</reference>